<dbReference type="Pfam" id="PF07730">
    <property type="entry name" value="HisKA_3"/>
    <property type="match status" value="1"/>
</dbReference>
<dbReference type="SUPFAM" id="SSF55874">
    <property type="entry name" value="ATPase domain of HSP90 chaperone/DNA topoisomerase II/histidine kinase"/>
    <property type="match status" value="1"/>
</dbReference>
<accession>A0ABV4XZ49</accession>
<keyword evidence="1" id="KW-0808">Transferase</keyword>
<dbReference type="Pfam" id="PF13426">
    <property type="entry name" value="PAS_9"/>
    <property type="match status" value="1"/>
</dbReference>
<name>A0ABV4XZ49_9CYAN</name>
<keyword evidence="7" id="KW-1185">Reference proteome</keyword>
<dbReference type="Pfam" id="PF01590">
    <property type="entry name" value="GAF"/>
    <property type="match status" value="1"/>
</dbReference>
<dbReference type="PANTHER" id="PTHR24421">
    <property type="entry name" value="NITRATE/NITRITE SENSOR PROTEIN NARX-RELATED"/>
    <property type="match status" value="1"/>
</dbReference>
<protein>
    <submittedName>
        <fullName evidence="6">GAF domain-containing protein</fullName>
    </submittedName>
</protein>
<dbReference type="Pfam" id="PF02518">
    <property type="entry name" value="HATPase_c"/>
    <property type="match status" value="1"/>
</dbReference>
<sequence length="786" mass="88733">MLEQPRQQQDKLITQFQKRITALEQENSLLKQRVADLPELEKRYLLLEYRDRIFEATTSASNALLTIENFDEAVNTALQIIGEKLDSDRVTVIQNLDSPANDLPQWKVVYEWHSPHTVPQISHPNLAQGSYEGVQEWYVVFSQGEGVSFLLEEMPEPFRSGQAELGVKALHVVPIFVKSEFWGVIGFDDCREAKRRSLAELAVLKTAAACIGSAIESDRTRQALLQAEQERTAQLEQINAELRQALDKLAESEERFRTLFEYSSEGFNYVEFDPPYSVTLPIEEQCELYRRNLRVIRVNPAFAAMYGVENPDDLMGLKIADFHIENSEKNVAFIRAIVENGYRARNIETEEIDKHGKLRYFLNSGAIAIKDNYVVNGWGTQVDITELRETQQALLHAEKERVAELAKANHALRESLRSLATNPELDTFLGYLLLEMATQINAVKNYLFLYNQSTDTLSLHTIIRDGKVFSKEANDFAPFSQPISASTIGIWQLMIEQKSPLNLTLGQDNPSCWPGSYEWHRIQGHQGVLCVPLILGEEALGFLGLAYKEKAILSLQDTELAQALAHQVTLAIQLTRLAEESRQAVIFEERNRMAREIHDTLAQAFAGIGMQLQAVNRFRTSDPDKAQIHFDRAYVLTQIGLSEARRSVWALSQEGLEYSDLFASVTRITEQLTSGALLQPNIEVQGTPYNVEPEVGLNLLRIAQEALTNALRHAQAQNIQIQITYEPSYVRLVVRDDGHGFDPQLPVKGFGLASIQQRADHIGAQLRVFSQLGSGTEIVVIFPMPE</sequence>
<dbReference type="InterPro" id="IPR000014">
    <property type="entry name" value="PAS"/>
</dbReference>
<dbReference type="InterPro" id="IPR003594">
    <property type="entry name" value="HATPase_dom"/>
</dbReference>
<comment type="caution">
    <text evidence="6">The sequence shown here is derived from an EMBL/GenBank/DDBJ whole genome shotgun (WGS) entry which is preliminary data.</text>
</comment>
<dbReference type="Proteomes" id="UP001576784">
    <property type="component" value="Unassembled WGS sequence"/>
</dbReference>
<dbReference type="SUPFAM" id="SSF55781">
    <property type="entry name" value="GAF domain-like"/>
    <property type="match status" value="2"/>
</dbReference>
<reference evidence="6 7" key="1">
    <citation type="submission" date="2024-09" db="EMBL/GenBank/DDBJ databases">
        <title>Floridaenema gen nov. (Aerosakkonemataceae, Aerosakkonematales ord. nov., Cyanobacteria) from benthic tropical and subtropical fresh waters, with the description of four new species.</title>
        <authorList>
            <person name="Moretto J.A."/>
            <person name="Berthold D.E."/>
            <person name="Lefler F.W."/>
            <person name="Huang I.-S."/>
            <person name="Laughinghouse H. IV."/>
        </authorList>
    </citation>
    <scope>NUCLEOTIDE SEQUENCE [LARGE SCALE GENOMIC DNA]</scope>
    <source>
        <strain evidence="6 7">BLCC-F50</strain>
    </source>
</reference>
<keyword evidence="4" id="KW-0175">Coiled coil</keyword>
<evidence type="ECO:0000259" key="5">
    <source>
        <dbReference type="PROSITE" id="PS50109"/>
    </source>
</evidence>
<dbReference type="InterPro" id="IPR035965">
    <property type="entry name" value="PAS-like_dom_sf"/>
</dbReference>
<feature type="coiled-coil region" evidence="4">
    <location>
        <begin position="225"/>
        <end position="255"/>
    </location>
</feature>
<proteinExistence type="predicted"/>
<dbReference type="InterPro" id="IPR036890">
    <property type="entry name" value="HATPase_C_sf"/>
</dbReference>
<evidence type="ECO:0000313" key="7">
    <source>
        <dbReference type="Proteomes" id="UP001576784"/>
    </source>
</evidence>
<dbReference type="PROSITE" id="PS50109">
    <property type="entry name" value="HIS_KIN"/>
    <property type="match status" value="1"/>
</dbReference>
<dbReference type="InterPro" id="IPR029016">
    <property type="entry name" value="GAF-like_dom_sf"/>
</dbReference>
<dbReference type="InterPro" id="IPR011712">
    <property type="entry name" value="Sig_transdc_His_kin_sub3_dim/P"/>
</dbReference>
<evidence type="ECO:0000256" key="2">
    <source>
        <dbReference type="ARBA" id="ARBA00022777"/>
    </source>
</evidence>
<evidence type="ECO:0000256" key="4">
    <source>
        <dbReference type="SAM" id="Coils"/>
    </source>
</evidence>
<dbReference type="PANTHER" id="PTHR24421:SF62">
    <property type="entry name" value="SENSORY TRANSDUCTION HISTIDINE KINASE"/>
    <property type="match status" value="1"/>
</dbReference>
<dbReference type="InterPro" id="IPR050482">
    <property type="entry name" value="Sensor_HK_TwoCompSys"/>
</dbReference>
<dbReference type="NCBIfam" id="TIGR00229">
    <property type="entry name" value="sensory_box"/>
    <property type="match status" value="1"/>
</dbReference>
<dbReference type="CDD" id="cd16917">
    <property type="entry name" value="HATPase_UhpB-NarQ-NarX-like"/>
    <property type="match status" value="1"/>
</dbReference>
<dbReference type="SMART" id="SM00387">
    <property type="entry name" value="HATPase_c"/>
    <property type="match status" value="1"/>
</dbReference>
<evidence type="ECO:0000256" key="3">
    <source>
        <dbReference type="ARBA" id="ARBA00023012"/>
    </source>
</evidence>
<dbReference type="Gene3D" id="1.20.5.1930">
    <property type="match status" value="1"/>
</dbReference>
<keyword evidence="3" id="KW-0902">Two-component regulatory system</keyword>
<dbReference type="Gene3D" id="3.30.450.40">
    <property type="match status" value="2"/>
</dbReference>
<dbReference type="InterPro" id="IPR003018">
    <property type="entry name" value="GAF"/>
</dbReference>
<organism evidence="6 7">
    <name type="scientific">Floridaenema flaviceps BLCC-F50</name>
    <dbReference type="NCBI Taxonomy" id="3153642"/>
    <lineage>
        <taxon>Bacteria</taxon>
        <taxon>Bacillati</taxon>
        <taxon>Cyanobacteriota</taxon>
        <taxon>Cyanophyceae</taxon>
        <taxon>Oscillatoriophycideae</taxon>
        <taxon>Aerosakkonematales</taxon>
        <taxon>Aerosakkonemataceae</taxon>
        <taxon>Floridanema</taxon>
        <taxon>Floridanema flaviceps</taxon>
    </lineage>
</organism>
<dbReference type="Gene3D" id="3.30.565.10">
    <property type="entry name" value="Histidine kinase-like ATPase, C-terminal domain"/>
    <property type="match status" value="1"/>
</dbReference>
<keyword evidence="2" id="KW-0418">Kinase</keyword>
<evidence type="ECO:0000256" key="1">
    <source>
        <dbReference type="ARBA" id="ARBA00022679"/>
    </source>
</evidence>
<dbReference type="Pfam" id="PF13185">
    <property type="entry name" value="GAF_2"/>
    <property type="match status" value="1"/>
</dbReference>
<dbReference type="EMBL" id="JBHFNR010000231">
    <property type="protein sequence ID" value="MFB2897013.1"/>
    <property type="molecule type" value="Genomic_DNA"/>
</dbReference>
<dbReference type="SUPFAM" id="SSF55785">
    <property type="entry name" value="PYP-like sensor domain (PAS domain)"/>
    <property type="match status" value="1"/>
</dbReference>
<dbReference type="SMART" id="SM00065">
    <property type="entry name" value="GAF"/>
    <property type="match status" value="2"/>
</dbReference>
<dbReference type="InterPro" id="IPR005467">
    <property type="entry name" value="His_kinase_dom"/>
</dbReference>
<feature type="domain" description="Histidine kinase" evidence="5">
    <location>
        <begin position="699"/>
        <end position="786"/>
    </location>
</feature>
<dbReference type="Gene3D" id="3.30.450.20">
    <property type="entry name" value="PAS domain"/>
    <property type="match status" value="1"/>
</dbReference>
<feature type="coiled-coil region" evidence="4">
    <location>
        <begin position="6"/>
        <end position="33"/>
    </location>
</feature>
<gene>
    <name evidence="6" type="ORF">ACE1CI_29210</name>
</gene>
<evidence type="ECO:0000313" key="6">
    <source>
        <dbReference type="EMBL" id="MFB2897013.1"/>
    </source>
</evidence>